<comment type="caution">
    <text evidence="2">The sequence shown here is derived from an EMBL/GenBank/DDBJ whole genome shotgun (WGS) entry which is preliminary data.</text>
</comment>
<evidence type="ECO:0000256" key="1">
    <source>
        <dbReference type="SAM" id="MobiDB-lite"/>
    </source>
</evidence>
<dbReference type="EMBL" id="JARPOI010000004">
    <property type="protein sequence ID" value="KAJ9181914.1"/>
    <property type="molecule type" value="Genomic_DNA"/>
</dbReference>
<proteinExistence type="predicted"/>
<feature type="compositionally biased region" description="Polar residues" evidence="1">
    <location>
        <begin position="7"/>
        <end position="20"/>
    </location>
</feature>
<protein>
    <recommendedName>
        <fullName evidence="4">MATH domain-containing protein</fullName>
    </recommendedName>
</protein>
<evidence type="ECO:0000313" key="2">
    <source>
        <dbReference type="EMBL" id="KAJ9181914.1"/>
    </source>
</evidence>
<evidence type="ECO:0008006" key="4">
    <source>
        <dbReference type="Google" id="ProtNLM"/>
    </source>
</evidence>
<evidence type="ECO:0000313" key="3">
    <source>
        <dbReference type="Proteomes" id="UP001174677"/>
    </source>
</evidence>
<reference evidence="2" key="1">
    <citation type="journal article" date="2023" name="Plant Biotechnol. J.">
        <title>Chromosome-level wild Hevea brasiliensis genome provides new tools for genomic-assisted breeding and valuable loci to elevate rubber yield.</title>
        <authorList>
            <person name="Cheng H."/>
            <person name="Song X."/>
            <person name="Hu Y."/>
            <person name="Wu T."/>
            <person name="Yang Q."/>
            <person name="An Z."/>
            <person name="Feng S."/>
            <person name="Deng Z."/>
            <person name="Wu W."/>
            <person name="Zeng X."/>
            <person name="Tu M."/>
            <person name="Wang X."/>
            <person name="Huang H."/>
        </authorList>
    </citation>
    <scope>NUCLEOTIDE SEQUENCE</scope>
    <source>
        <strain evidence="2">MT/VB/25A 57/8</strain>
    </source>
</reference>
<name>A0ABQ9MST6_HEVBR</name>
<keyword evidence="3" id="KW-1185">Reference proteome</keyword>
<gene>
    <name evidence="2" type="ORF">P3X46_005957</name>
</gene>
<accession>A0ABQ9MST6</accession>
<dbReference type="PANTHER" id="PTHR47369">
    <property type="entry name" value="BTB/POZ DOMAIN-CONTAINING PROTEIN"/>
    <property type="match status" value="1"/>
</dbReference>
<dbReference type="Proteomes" id="UP001174677">
    <property type="component" value="Chromosome 4"/>
</dbReference>
<organism evidence="2 3">
    <name type="scientific">Hevea brasiliensis</name>
    <name type="common">Para rubber tree</name>
    <name type="synonym">Siphonia brasiliensis</name>
    <dbReference type="NCBI Taxonomy" id="3981"/>
    <lineage>
        <taxon>Eukaryota</taxon>
        <taxon>Viridiplantae</taxon>
        <taxon>Streptophyta</taxon>
        <taxon>Embryophyta</taxon>
        <taxon>Tracheophyta</taxon>
        <taxon>Spermatophyta</taxon>
        <taxon>Magnoliopsida</taxon>
        <taxon>eudicotyledons</taxon>
        <taxon>Gunneridae</taxon>
        <taxon>Pentapetalae</taxon>
        <taxon>rosids</taxon>
        <taxon>fabids</taxon>
        <taxon>Malpighiales</taxon>
        <taxon>Euphorbiaceae</taxon>
        <taxon>Crotonoideae</taxon>
        <taxon>Micrandreae</taxon>
        <taxon>Hevea</taxon>
    </lineage>
</organism>
<feature type="region of interest" description="Disordered" evidence="1">
    <location>
        <begin position="1"/>
        <end position="20"/>
    </location>
</feature>
<dbReference type="PANTHER" id="PTHR47369:SF1">
    <property type="entry name" value="BTB_POZ DOMAIN-CONTAINING PROTEIN"/>
    <property type="match status" value="1"/>
</dbReference>
<sequence>MERGNETELQSRLSGASITAPSTSGVAVQMLESREHAIGIDWENTNSSSISLDMKTPLSHFPPFRFGVEFDDGHRLSDGQVKHSPEYFYAGSLWKVIVQAFNDEDPQGRRTLGLFLHRRKAGITDTLRKVHMYVDAREKVTARFQLICPSKRGVMVFGSFEQRGTLLPKAPKGWAGVLLCFFMSLQNYFKMGPYEWLPSCSLCKLKACLSKYQLAHLVFCCFRCKSQEYSPFAPFWLLCCASMISRSDSCSAANFWLAFSCAQADLNQCLLKILLVEFLKEIFS</sequence>